<dbReference type="InterPro" id="IPR015943">
    <property type="entry name" value="WD40/YVTN_repeat-like_dom_sf"/>
</dbReference>
<evidence type="ECO:0000313" key="2">
    <source>
        <dbReference type="EMBL" id="TFD06085.1"/>
    </source>
</evidence>
<dbReference type="SUPFAM" id="SSF50939">
    <property type="entry name" value="Sialidases"/>
    <property type="match status" value="1"/>
</dbReference>
<accession>A0ABY2JHV9</accession>
<sequence>MAANNPSFRKNRNNPARRRWLVGGLAVFLLFDVGLVFFALTATKPDSSAGTVAEAPAVVEPVETNPAEVEPPVVEPVETAATATVAPTRLLAALDSSTAWRASTSACPAASADPELTTDSGATWESFNASIETDASSILAISVTDDTEMSLVTLDIADCAPQLVSTFVAGDQWRAYPERVAAEWYIDPSTPDTVHSPSGDAAAPCATVATLAATDDSSAAILCTDASVFTTTDAGATWSAPASIPGAAALTATADGYGVAVANSAGCVGVALVTVSAAGGLDTTARACLAATVIPGETAVTAAEDGTLWLWAGDAFARSTDGGQSWA</sequence>
<keyword evidence="3" id="KW-1185">Reference proteome</keyword>
<keyword evidence="1" id="KW-0812">Transmembrane</keyword>
<dbReference type="Gene3D" id="2.130.10.10">
    <property type="entry name" value="YVTN repeat-like/Quinoprotein amine dehydrogenase"/>
    <property type="match status" value="1"/>
</dbReference>
<gene>
    <name evidence="2" type="ORF">E3T25_03135</name>
</gene>
<evidence type="ECO:0000313" key="3">
    <source>
        <dbReference type="Proteomes" id="UP000297851"/>
    </source>
</evidence>
<proteinExistence type="predicted"/>
<feature type="transmembrane region" description="Helical" evidence="1">
    <location>
        <begin position="20"/>
        <end position="40"/>
    </location>
</feature>
<keyword evidence="1" id="KW-1133">Transmembrane helix</keyword>
<evidence type="ECO:0000256" key="1">
    <source>
        <dbReference type="SAM" id="Phobius"/>
    </source>
</evidence>
<evidence type="ECO:0008006" key="4">
    <source>
        <dbReference type="Google" id="ProtNLM"/>
    </source>
</evidence>
<reference evidence="2 3" key="1">
    <citation type="submission" date="2019-03" db="EMBL/GenBank/DDBJ databases">
        <title>Genomics of glacier-inhabiting Cryobacterium strains.</title>
        <authorList>
            <person name="Liu Q."/>
            <person name="Xin Y.-H."/>
        </authorList>
    </citation>
    <scope>NUCLEOTIDE SEQUENCE [LARGE SCALE GENOMIC DNA]</scope>
    <source>
        <strain evidence="2 3">TMT2-16</strain>
    </source>
</reference>
<name>A0ABY2JHV9_9MICO</name>
<dbReference type="RefSeq" id="WP_134372106.1">
    <property type="nucleotide sequence ID" value="NZ_SOGO01000010.1"/>
</dbReference>
<dbReference type="InterPro" id="IPR036278">
    <property type="entry name" value="Sialidase_sf"/>
</dbReference>
<dbReference type="EMBL" id="SOGO01000010">
    <property type="protein sequence ID" value="TFD06085.1"/>
    <property type="molecule type" value="Genomic_DNA"/>
</dbReference>
<keyword evidence="1" id="KW-0472">Membrane</keyword>
<comment type="caution">
    <text evidence="2">The sequence shown here is derived from an EMBL/GenBank/DDBJ whole genome shotgun (WGS) entry which is preliminary data.</text>
</comment>
<dbReference type="Proteomes" id="UP000297851">
    <property type="component" value="Unassembled WGS sequence"/>
</dbReference>
<organism evidence="2 3">
    <name type="scientific">Cryobacterium sandaracinum</name>
    <dbReference type="NCBI Taxonomy" id="1259247"/>
    <lineage>
        <taxon>Bacteria</taxon>
        <taxon>Bacillati</taxon>
        <taxon>Actinomycetota</taxon>
        <taxon>Actinomycetes</taxon>
        <taxon>Micrococcales</taxon>
        <taxon>Microbacteriaceae</taxon>
        <taxon>Cryobacterium</taxon>
    </lineage>
</organism>
<protein>
    <recommendedName>
        <fullName evidence="4">Exo-alpha-sialidase</fullName>
    </recommendedName>
</protein>